<evidence type="ECO:0000313" key="9">
    <source>
        <dbReference type="Proteomes" id="UP000002943"/>
    </source>
</evidence>
<dbReference type="eggNOG" id="COG2246">
    <property type="taxonomic scope" value="Bacteria"/>
</dbReference>
<proteinExistence type="inferred from homology"/>
<evidence type="ECO:0000256" key="4">
    <source>
        <dbReference type="ARBA" id="ARBA00022989"/>
    </source>
</evidence>
<evidence type="ECO:0000259" key="7">
    <source>
        <dbReference type="Pfam" id="PF04138"/>
    </source>
</evidence>
<dbReference type="InterPro" id="IPR007267">
    <property type="entry name" value="GtrA_DPMS_TM"/>
</dbReference>
<name>E3BEY7_9VIBR</name>
<dbReference type="Proteomes" id="UP000002943">
    <property type="component" value="Unassembled WGS sequence"/>
</dbReference>
<keyword evidence="5 6" id="KW-0472">Membrane</keyword>
<dbReference type="Pfam" id="PF04138">
    <property type="entry name" value="GtrA_DPMS_TM"/>
    <property type="match status" value="1"/>
</dbReference>
<evidence type="ECO:0000256" key="3">
    <source>
        <dbReference type="ARBA" id="ARBA00022692"/>
    </source>
</evidence>
<reference evidence="8 9" key="1">
    <citation type="journal article" date="2012" name="Int. J. Syst. Evol. Microbiol.">
        <title>Vibrio caribbeanicus sp. nov., isolated from the marine sponge Scleritoderma cyanea.</title>
        <authorList>
            <person name="Hoffmann M."/>
            <person name="Monday S.R."/>
            <person name="Allard M.W."/>
            <person name="Strain E.A."/>
            <person name="Whittaker P."/>
            <person name="Naum M."/>
            <person name="McCarthy P.J."/>
            <person name="Lopez J.V."/>
            <person name="Fischer M."/>
            <person name="Brown E.W."/>
        </authorList>
    </citation>
    <scope>NUCLEOTIDE SEQUENCE [LARGE SCALE GENOMIC DNA]</scope>
    <source>
        <strain evidence="8 9">ATCC BAA-2122</strain>
    </source>
</reference>
<evidence type="ECO:0000313" key="8">
    <source>
        <dbReference type="EMBL" id="EFP98350.1"/>
    </source>
</evidence>
<comment type="similarity">
    <text evidence="2">Belongs to the GtrA family.</text>
</comment>
<sequence length="123" mass="13920">MSTLPKFLFVGCIGLVFDIVIFSFLTQVWQAEVTLARCCAFLCTATVTWVGNRRITFSRASKSNPLRQWKKFIIGAAFSALPNFVVFESVIWLYAEQVYVAFLLGVMVGALSNYLINSKWVFD</sequence>
<feature type="transmembrane region" description="Helical" evidence="6">
    <location>
        <begin position="98"/>
        <end position="116"/>
    </location>
</feature>
<comment type="subcellular location">
    <subcellularLocation>
        <location evidence="1">Membrane</location>
        <topology evidence="1">Multi-pass membrane protein</topology>
    </subcellularLocation>
</comment>
<dbReference type="InterPro" id="IPR051401">
    <property type="entry name" value="GtrA_CellWall_Glycosyl"/>
</dbReference>
<keyword evidence="3 6" id="KW-0812">Transmembrane</keyword>
<dbReference type="GO" id="GO:0000271">
    <property type="term" value="P:polysaccharide biosynthetic process"/>
    <property type="evidence" value="ECO:0007669"/>
    <property type="project" value="InterPro"/>
</dbReference>
<evidence type="ECO:0000256" key="1">
    <source>
        <dbReference type="ARBA" id="ARBA00004141"/>
    </source>
</evidence>
<dbReference type="PANTHER" id="PTHR38459:SF1">
    <property type="entry name" value="PROPHAGE BACTOPRENOL-LINKED GLUCOSE TRANSLOCASE HOMOLOG"/>
    <property type="match status" value="1"/>
</dbReference>
<keyword evidence="9" id="KW-1185">Reference proteome</keyword>
<protein>
    <recommendedName>
        <fullName evidence="7">GtrA/DPMS transmembrane domain-containing protein</fullName>
    </recommendedName>
</protein>
<gene>
    <name evidence="8" type="ORF">VIBC2010_05479</name>
</gene>
<feature type="domain" description="GtrA/DPMS transmembrane" evidence="7">
    <location>
        <begin position="6"/>
        <end position="122"/>
    </location>
</feature>
<feature type="transmembrane region" description="Helical" evidence="6">
    <location>
        <begin position="72"/>
        <end position="92"/>
    </location>
</feature>
<dbReference type="STRING" id="796620.VIBC2010_05479"/>
<evidence type="ECO:0000256" key="6">
    <source>
        <dbReference type="SAM" id="Phobius"/>
    </source>
</evidence>
<dbReference type="GO" id="GO:0005886">
    <property type="term" value="C:plasma membrane"/>
    <property type="evidence" value="ECO:0007669"/>
    <property type="project" value="TreeGrafter"/>
</dbReference>
<dbReference type="EMBL" id="AEIU01000005">
    <property type="protein sequence ID" value="EFP98350.1"/>
    <property type="molecule type" value="Genomic_DNA"/>
</dbReference>
<feature type="transmembrane region" description="Helical" evidence="6">
    <location>
        <begin position="34"/>
        <end position="51"/>
    </location>
</feature>
<accession>E3BEY7</accession>
<evidence type="ECO:0000256" key="2">
    <source>
        <dbReference type="ARBA" id="ARBA00009399"/>
    </source>
</evidence>
<dbReference type="AlphaFoldDB" id="E3BEY7"/>
<dbReference type="RefSeq" id="WP_009599442.1">
    <property type="nucleotide sequence ID" value="NZ_AEIU01000005.1"/>
</dbReference>
<organism evidence="8 9">
    <name type="scientific">Vibrio caribbeanicus ATCC BAA-2122</name>
    <dbReference type="NCBI Taxonomy" id="796620"/>
    <lineage>
        <taxon>Bacteria</taxon>
        <taxon>Pseudomonadati</taxon>
        <taxon>Pseudomonadota</taxon>
        <taxon>Gammaproteobacteria</taxon>
        <taxon>Vibrionales</taxon>
        <taxon>Vibrionaceae</taxon>
        <taxon>Vibrio</taxon>
    </lineage>
</organism>
<feature type="transmembrane region" description="Helical" evidence="6">
    <location>
        <begin position="7"/>
        <end position="28"/>
    </location>
</feature>
<keyword evidence="4 6" id="KW-1133">Transmembrane helix</keyword>
<dbReference type="PANTHER" id="PTHR38459">
    <property type="entry name" value="PROPHAGE BACTOPRENOL-LINKED GLUCOSE TRANSLOCASE HOMOLOG"/>
    <property type="match status" value="1"/>
</dbReference>
<comment type="caution">
    <text evidence="8">The sequence shown here is derived from an EMBL/GenBank/DDBJ whole genome shotgun (WGS) entry which is preliminary data.</text>
</comment>
<evidence type="ECO:0000256" key="5">
    <source>
        <dbReference type="ARBA" id="ARBA00023136"/>
    </source>
</evidence>